<feature type="transmembrane region" description="Helical" evidence="1">
    <location>
        <begin position="49"/>
        <end position="70"/>
    </location>
</feature>
<keyword evidence="3" id="KW-1185">Reference proteome</keyword>
<gene>
    <name evidence="2" type="ORF">QCA50_011683</name>
</gene>
<protein>
    <recommendedName>
        <fullName evidence="4">DUF218 domain-containing protein</fullName>
    </recommendedName>
</protein>
<name>A0AAW0FVU5_9APHY</name>
<accession>A0AAW0FVU5</accession>
<dbReference type="EMBL" id="JASBNA010000021">
    <property type="protein sequence ID" value="KAK7685320.1"/>
    <property type="molecule type" value="Genomic_DNA"/>
</dbReference>
<reference evidence="2 3" key="1">
    <citation type="submission" date="2022-09" db="EMBL/GenBank/DDBJ databases">
        <authorList>
            <person name="Palmer J.M."/>
        </authorList>
    </citation>
    <scope>NUCLEOTIDE SEQUENCE [LARGE SCALE GENOMIC DNA]</scope>
    <source>
        <strain evidence="2 3">DSM 7382</strain>
    </source>
</reference>
<dbReference type="PANTHER" id="PTHR28110">
    <property type="entry name" value="TRANSMEMBRANE PROTEIN"/>
    <property type="match status" value="1"/>
</dbReference>
<keyword evidence="1" id="KW-0812">Transmembrane</keyword>
<proteinExistence type="predicted"/>
<dbReference type="Proteomes" id="UP001385951">
    <property type="component" value="Unassembled WGS sequence"/>
</dbReference>
<comment type="caution">
    <text evidence="2">The sequence shown here is derived from an EMBL/GenBank/DDBJ whole genome shotgun (WGS) entry which is preliminary data.</text>
</comment>
<evidence type="ECO:0000313" key="3">
    <source>
        <dbReference type="Proteomes" id="UP001385951"/>
    </source>
</evidence>
<dbReference type="GO" id="GO:0005737">
    <property type="term" value="C:cytoplasm"/>
    <property type="evidence" value="ECO:0007669"/>
    <property type="project" value="TreeGrafter"/>
</dbReference>
<dbReference type="InterPro" id="IPR055323">
    <property type="entry name" value="C57A10.07/YOR238W"/>
</dbReference>
<evidence type="ECO:0008006" key="4">
    <source>
        <dbReference type="Google" id="ProtNLM"/>
    </source>
</evidence>
<dbReference type="AlphaFoldDB" id="A0AAW0FVU5"/>
<keyword evidence="1" id="KW-1133">Transmembrane helix</keyword>
<keyword evidence="1" id="KW-0472">Membrane</keyword>
<dbReference type="PANTHER" id="PTHR28110:SF1">
    <property type="entry name" value="TRANSMEMBRANE PROTEIN"/>
    <property type="match status" value="1"/>
</dbReference>
<evidence type="ECO:0000313" key="2">
    <source>
        <dbReference type="EMBL" id="KAK7685320.1"/>
    </source>
</evidence>
<sequence length="349" mass="39187">MLGSKDSILPIPVSFSGSRRQYRIRSDSRSRSHFTKFDALLTRARVTNLGLLLLASFAALSFLVNLRYFLFSSAGQSHNSFPAHAPYGILETLSRDKSLLGLSHLVMVPGHAIWEGSNPEDILNEDKWILEAYQKGGGRVAAFVKHIETGIKTTLADEHSLLIFSGGQTRPASTTTEAESYLRVALNSGLIPPEALPFLRATTEDHALDSFQNLLFSIARFHEYTGNYPSKITVVGYEMKRRRFTDLHRAALRWPQSRFNYIGIDAEGEATVLAQEGEKQNGYLPYTRDTYGCHDILQSKRRSRNHFVRYHSYYTSSPELGHLFNWCPGPEEGGQTALFKGNLPWATSP</sequence>
<organism evidence="2 3">
    <name type="scientific">Cerrena zonata</name>
    <dbReference type="NCBI Taxonomy" id="2478898"/>
    <lineage>
        <taxon>Eukaryota</taxon>
        <taxon>Fungi</taxon>
        <taxon>Dikarya</taxon>
        <taxon>Basidiomycota</taxon>
        <taxon>Agaricomycotina</taxon>
        <taxon>Agaricomycetes</taxon>
        <taxon>Polyporales</taxon>
        <taxon>Cerrenaceae</taxon>
        <taxon>Cerrena</taxon>
    </lineage>
</organism>
<evidence type="ECO:0000256" key="1">
    <source>
        <dbReference type="SAM" id="Phobius"/>
    </source>
</evidence>